<dbReference type="Proteomes" id="UP000224634">
    <property type="component" value="Unassembled WGS sequence"/>
</dbReference>
<keyword evidence="1" id="KW-0732">Signal</keyword>
<organism evidence="2 3">
    <name type="scientific">Polytolypa hystricis (strain UAMH7299)</name>
    <dbReference type="NCBI Taxonomy" id="1447883"/>
    <lineage>
        <taxon>Eukaryota</taxon>
        <taxon>Fungi</taxon>
        <taxon>Dikarya</taxon>
        <taxon>Ascomycota</taxon>
        <taxon>Pezizomycotina</taxon>
        <taxon>Eurotiomycetes</taxon>
        <taxon>Eurotiomycetidae</taxon>
        <taxon>Onygenales</taxon>
        <taxon>Onygenales incertae sedis</taxon>
        <taxon>Polytolypa</taxon>
    </lineage>
</organism>
<protein>
    <submittedName>
        <fullName evidence="2">Uncharacterized protein</fullName>
    </submittedName>
</protein>
<accession>A0A2B7YPL7</accession>
<feature type="chain" id="PRO_5012451244" evidence="1">
    <location>
        <begin position="23"/>
        <end position="123"/>
    </location>
</feature>
<keyword evidence="3" id="KW-1185">Reference proteome</keyword>
<evidence type="ECO:0000313" key="3">
    <source>
        <dbReference type="Proteomes" id="UP000224634"/>
    </source>
</evidence>
<sequence>MLYFFKAMVLALVAISPLAVLAQDSKYFQKPDFRGWYRKFPANGQCKPTDDMVRVLGEIRSMDVPESVQPGCKGQWLTQMNAPGMADLKMPGYTWHKATKSIQCQKWGKKVRDLGLDDIEGEE</sequence>
<dbReference type="EMBL" id="PDNA01000030">
    <property type="protein sequence ID" value="PGH23001.1"/>
    <property type="molecule type" value="Genomic_DNA"/>
</dbReference>
<dbReference type="AlphaFoldDB" id="A0A2B7YPL7"/>
<gene>
    <name evidence="2" type="ORF">AJ80_02916</name>
</gene>
<evidence type="ECO:0000256" key="1">
    <source>
        <dbReference type="SAM" id="SignalP"/>
    </source>
</evidence>
<proteinExistence type="predicted"/>
<evidence type="ECO:0000313" key="2">
    <source>
        <dbReference type="EMBL" id="PGH23001.1"/>
    </source>
</evidence>
<name>A0A2B7YPL7_POLH7</name>
<comment type="caution">
    <text evidence="2">The sequence shown here is derived from an EMBL/GenBank/DDBJ whole genome shotgun (WGS) entry which is preliminary data.</text>
</comment>
<reference evidence="2 3" key="1">
    <citation type="submission" date="2017-10" db="EMBL/GenBank/DDBJ databases">
        <title>Comparative genomics in systemic dimorphic fungi from Ajellomycetaceae.</title>
        <authorList>
            <person name="Munoz J.F."/>
            <person name="Mcewen J.G."/>
            <person name="Clay O.K."/>
            <person name="Cuomo C.A."/>
        </authorList>
    </citation>
    <scope>NUCLEOTIDE SEQUENCE [LARGE SCALE GENOMIC DNA]</scope>
    <source>
        <strain evidence="2 3">UAMH7299</strain>
    </source>
</reference>
<feature type="signal peptide" evidence="1">
    <location>
        <begin position="1"/>
        <end position="22"/>
    </location>
</feature>